<dbReference type="EMBL" id="BASE01000027">
    <property type="protein sequence ID" value="GAM13163.1"/>
    <property type="molecule type" value="Genomic_DNA"/>
</dbReference>
<keyword evidence="1" id="KW-0472">Membrane</keyword>
<evidence type="ECO:0000313" key="2">
    <source>
        <dbReference type="EMBL" id="GAM13163.1"/>
    </source>
</evidence>
<gene>
    <name evidence="2" type="ORF">SAMD00020551_1301</name>
</gene>
<protein>
    <submittedName>
        <fullName evidence="2">CbiN domain protein</fullName>
    </submittedName>
</protein>
<evidence type="ECO:0000256" key="1">
    <source>
        <dbReference type="SAM" id="Phobius"/>
    </source>
</evidence>
<dbReference type="AlphaFoldDB" id="A0A0A8WZQ0"/>
<comment type="caution">
    <text evidence="2">The sequence shown here is derived from an EMBL/GenBank/DDBJ whole genome shotgun (WGS) entry which is preliminary data.</text>
</comment>
<proteinExistence type="predicted"/>
<evidence type="ECO:0000313" key="3">
    <source>
        <dbReference type="Proteomes" id="UP000031014"/>
    </source>
</evidence>
<reference evidence="2 3" key="1">
    <citation type="submission" date="2013-06" db="EMBL/GenBank/DDBJ databases">
        <title>Whole genome shotgun sequence of Bacillus selenatarsenatis SF-1.</title>
        <authorList>
            <person name="Kuroda M."/>
            <person name="Sei K."/>
            <person name="Yamashita M."/>
            <person name="Ike M."/>
        </authorList>
    </citation>
    <scope>NUCLEOTIDE SEQUENCE [LARGE SCALE GENOMIC DNA]</scope>
    <source>
        <strain evidence="2 3">SF-1</strain>
    </source>
</reference>
<dbReference type="InterPro" id="IPR008993">
    <property type="entry name" value="TIMP-like_OB-fold"/>
</dbReference>
<dbReference type="SUPFAM" id="SSF50242">
    <property type="entry name" value="TIMP-like"/>
    <property type="match status" value="1"/>
</dbReference>
<organism evidence="2 3">
    <name type="scientific">Mesobacillus selenatarsenatis (strain DSM 18680 / JCM 14380 / FERM P-15431 / SF-1)</name>
    <dbReference type="NCBI Taxonomy" id="1321606"/>
    <lineage>
        <taxon>Bacteria</taxon>
        <taxon>Bacillati</taxon>
        <taxon>Bacillota</taxon>
        <taxon>Bacilli</taxon>
        <taxon>Bacillales</taxon>
        <taxon>Bacillaceae</taxon>
        <taxon>Mesobacillus</taxon>
    </lineage>
</organism>
<name>A0A0A8WZQ0_MESS1</name>
<feature type="transmembrane region" description="Helical" evidence="1">
    <location>
        <begin position="123"/>
        <end position="141"/>
    </location>
</feature>
<sequence length="147" mass="16578">MELQSVEKELESSEAVFSGKIIDITTEKNNRKILFEVEETWKGVSQTEIILKDEWSSCSLNFSKGESYLVYADDFQGEMTSDICNRTKALSGAGEDLATLGKGTTPTEEVDLKNQLRNPVVRYIYIWLPLVSLLIVAAVFIRKRSGY</sequence>
<keyword evidence="1" id="KW-0812">Transmembrane</keyword>
<keyword evidence="1" id="KW-1133">Transmembrane helix</keyword>
<dbReference type="Gene3D" id="2.40.50.120">
    <property type="match status" value="1"/>
</dbReference>
<keyword evidence="3" id="KW-1185">Reference proteome</keyword>
<accession>A0A0A8WZQ0</accession>
<dbReference type="STRING" id="1321606.SAMD00020551_1301"/>
<dbReference type="Proteomes" id="UP000031014">
    <property type="component" value="Unassembled WGS sequence"/>
</dbReference>